<comment type="caution">
    <text evidence="2">The sequence shown here is derived from an EMBL/GenBank/DDBJ whole genome shotgun (WGS) entry which is preliminary data.</text>
</comment>
<dbReference type="Proteomes" id="UP000034932">
    <property type="component" value="Unassembled WGS sequence"/>
</dbReference>
<dbReference type="STRING" id="1618573.UT19_C0006G0043"/>
<dbReference type="EMBL" id="LBVW01000006">
    <property type="protein sequence ID" value="KKQ93915.1"/>
    <property type="molecule type" value="Genomic_DNA"/>
</dbReference>
<evidence type="ECO:0000256" key="1">
    <source>
        <dbReference type="SAM" id="Phobius"/>
    </source>
</evidence>
<evidence type="ECO:0000313" key="3">
    <source>
        <dbReference type="Proteomes" id="UP000034932"/>
    </source>
</evidence>
<protein>
    <submittedName>
        <fullName evidence="2">Uncharacterized protein</fullName>
    </submittedName>
</protein>
<name>A0A0G0M0S4_9BACT</name>
<accession>A0A0G0M0S4</accession>
<keyword evidence="1" id="KW-0472">Membrane</keyword>
<sequence length="78" mass="9163">MLKMNWEKIDKFYIVFIVVMILLAILVVVSFRGVFNSYLVAYELDQGEETGLFINKDNLNEAYSWALEKKTIPLEVRE</sequence>
<organism evidence="2 3">
    <name type="scientific">Candidatus Woesebacteria bacterium GW2011_GWB1_39_10b</name>
    <dbReference type="NCBI Taxonomy" id="1618573"/>
    <lineage>
        <taxon>Bacteria</taxon>
        <taxon>Candidatus Woeseibacteriota</taxon>
    </lineage>
</organism>
<reference evidence="2 3" key="1">
    <citation type="journal article" date="2015" name="Nature">
        <title>rRNA introns, odd ribosomes, and small enigmatic genomes across a large radiation of phyla.</title>
        <authorList>
            <person name="Brown C.T."/>
            <person name="Hug L.A."/>
            <person name="Thomas B.C."/>
            <person name="Sharon I."/>
            <person name="Castelle C.J."/>
            <person name="Singh A."/>
            <person name="Wilkins M.J."/>
            <person name="Williams K.H."/>
            <person name="Banfield J.F."/>
        </authorList>
    </citation>
    <scope>NUCLEOTIDE SEQUENCE [LARGE SCALE GENOMIC DNA]</scope>
</reference>
<keyword evidence="1" id="KW-1133">Transmembrane helix</keyword>
<feature type="transmembrane region" description="Helical" evidence="1">
    <location>
        <begin position="12"/>
        <end position="35"/>
    </location>
</feature>
<proteinExistence type="predicted"/>
<evidence type="ECO:0000313" key="2">
    <source>
        <dbReference type="EMBL" id="KKQ93915.1"/>
    </source>
</evidence>
<keyword evidence="1" id="KW-0812">Transmembrane</keyword>
<dbReference type="AlphaFoldDB" id="A0A0G0M0S4"/>
<gene>
    <name evidence="2" type="ORF">UT19_C0006G0043</name>
</gene>